<comment type="caution">
    <text evidence="2">The sequence shown here is derived from an EMBL/GenBank/DDBJ whole genome shotgun (WGS) entry which is preliminary data.</text>
</comment>
<proteinExistence type="predicted"/>
<dbReference type="Proteomes" id="UP000267081">
    <property type="component" value="Unassembled WGS sequence"/>
</dbReference>
<keyword evidence="3" id="KW-1185">Reference proteome</keyword>
<dbReference type="AlphaFoldDB" id="A0A3R9ENY8"/>
<evidence type="ECO:0000256" key="1">
    <source>
        <dbReference type="SAM" id="Phobius"/>
    </source>
</evidence>
<keyword evidence="1" id="KW-0472">Membrane</keyword>
<keyword evidence="1" id="KW-1133">Transmembrane helix</keyword>
<name>A0A3R9ENY8_9PSEU</name>
<keyword evidence="1" id="KW-0812">Transmembrane</keyword>
<dbReference type="EMBL" id="RSEC01000058">
    <property type="protein sequence ID" value="RSD13573.1"/>
    <property type="molecule type" value="Genomic_DNA"/>
</dbReference>
<evidence type="ECO:0000313" key="2">
    <source>
        <dbReference type="EMBL" id="RSD13573.1"/>
    </source>
</evidence>
<dbReference type="RefSeq" id="WP_125312860.1">
    <property type="nucleotide sequence ID" value="NZ_RSEC01000058.1"/>
</dbReference>
<accession>A0A3R9ENY8</accession>
<gene>
    <name evidence="2" type="ORF">EIY87_28095</name>
</gene>
<reference evidence="2 3" key="1">
    <citation type="submission" date="2018-12" db="EMBL/GenBank/DDBJ databases">
        <title>Amycolatopsis eburnea sp. nov. actinomycete associate with arbuscular mycorrhiza fungal spore.</title>
        <authorList>
            <person name="Lumyong S."/>
            <person name="Chaiya L."/>
        </authorList>
    </citation>
    <scope>NUCLEOTIDE SEQUENCE [LARGE SCALE GENOMIC DNA]</scope>
    <source>
        <strain evidence="2 3">GLM-1</strain>
    </source>
</reference>
<organism evidence="2 3">
    <name type="scientific">Amycolatopsis eburnea</name>
    <dbReference type="NCBI Taxonomy" id="2267691"/>
    <lineage>
        <taxon>Bacteria</taxon>
        <taxon>Bacillati</taxon>
        <taxon>Actinomycetota</taxon>
        <taxon>Actinomycetes</taxon>
        <taxon>Pseudonocardiales</taxon>
        <taxon>Pseudonocardiaceae</taxon>
        <taxon>Amycolatopsis</taxon>
    </lineage>
</organism>
<sequence length="74" mass="7819">MTIVFAAALAMVALVLVPARHRYWRLAAVLGWTAVWLDGHAGLNPVDLTGLGIAVGSLVVVLVRQQRTRSGEGG</sequence>
<protein>
    <submittedName>
        <fullName evidence="2">Uncharacterized protein</fullName>
    </submittedName>
</protein>
<evidence type="ECO:0000313" key="3">
    <source>
        <dbReference type="Proteomes" id="UP000267081"/>
    </source>
</evidence>
<feature type="transmembrane region" description="Helical" evidence="1">
    <location>
        <begin position="43"/>
        <end position="63"/>
    </location>
</feature>